<comment type="caution">
    <text evidence="1">The sequence shown here is derived from an EMBL/GenBank/DDBJ whole genome shotgun (WGS) entry which is preliminary data.</text>
</comment>
<sequence>MPPWQRSEGGRILFFEQQAFGRWWKVAERFVNGRAVSATLTFGETAHQNMEPGDEPMGKDFTFVHSLCYGTAFQAMKDEWDIDMQLTQQSFDTQPVDATAKLDTVVIPVCASTDVCRSPRWSLQRGDWAYQVPGLWYVYVSMVRSSLEDPVRRDDAYAPVYRRDKCAAKITYQLDSLSPPSPVMVLP</sequence>
<evidence type="ECO:0000313" key="1">
    <source>
        <dbReference type="EMBL" id="KLU23127.1"/>
    </source>
</evidence>
<protein>
    <submittedName>
        <fullName evidence="1">Uncharacterized protein</fullName>
    </submittedName>
</protein>
<dbReference type="PATRIC" id="fig|908627.4.peg.6110"/>
<gene>
    <name evidence="1" type="ORF">EOS_27310</name>
</gene>
<dbReference type="Proteomes" id="UP000035963">
    <property type="component" value="Unassembled WGS sequence"/>
</dbReference>
<proteinExistence type="predicted"/>
<evidence type="ECO:0000313" key="2">
    <source>
        <dbReference type="Proteomes" id="UP000035963"/>
    </source>
</evidence>
<dbReference type="EMBL" id="AEJF01000163">
    <property type="protein sequence ID" value="KLU23127.1"/>
    <property type="molecule type" value="Genomic_DNA"/>
</dbReference>
<organism evidence="1 2">
    <name type="scientific">Caballeronia mineralivorans PML1(12)</name>
    <dbReference type="NCBI Taxonomy" id="908627"/>
    <lineage>
        <taxon>Bacteria</taxon>
        <taxon>Pseudomonadati</taxon>
        <taxon>Pseudomonadota</taxon>
        <taxon>Betaproteobacteria</taxon>
        <taxon>Burkholderiales</taxon>
        <taxon>Burkholderiaceae</taxon>
        <taxon>Caballeronia</taxon>
    </lineage>
</organism>
<keyword evidence="2" id="KW-1185">Reference proteome</keyword>
<dbReference type="OrthoDB" id="9999531at2"/>
<dbReference type="RefSeq" id="WP_152693188.1">
    <property type="nucleotide sequence ID" value="NZ_AEJF01000163.1"/>
</dbReference>
<reference evidence="1 2" key="1">
    <citation type="journal article" date="2015" name="Genome Announc.">
        <title>Draft Genome Sequence of Burkholderia sp. Strain PML1(12), an Ectomycorrhizosphere-Inhabiting Bacterium with Effective Mineral-Weathering Ability.</title>
        <authorList>
            <person name="Uroz S."/>
            <person name="Oger P."/>
        </authorList>
    </citation>
    <scope>NUCLEOTIDE SEQUENCE [LARGE SCALE GENOMIC DNA]</scope>
    <source>
        <strain evidence="2">PML1(12)</strain>
    </source>
</reference>
<accession>A0A0J1CR82</accession>
<dbReference type="AlphaFoldDB" id="A0A0J1CR82"/>
<name>A0A0J1CR82_9BURK</name>